<evidence type="ECO:0000256" key="1">
    <source>
        <dbReference type="ARBA" id="ARBA00002442"/>
    </source>
</evidence>
<protein>
    <recommendedName>
        <fullName evidence="4 12">Heme exporter protein D</fullName>
    </recommendedName>
</protein>
<evidence type="ECO:0000256" key="12">
    <source>
        <dbReference type="RuleBase" id="RU363101"/>
    </source>
</evidence>
<reference evidence="13" key="1">
    <citation type="submission" date="2022-10" db="EMBL/GenBank/DDBJ databases">
        <title>Catenovulum adriacola sp. nov. isolated in the Harbour of Susak.</title>
        <authorList>
            <person name="Schoch T."/>
            <person name="Reich S.J."/>
            <person name="Stoeferle S."/>
            <person name="Flaiz M."/>
            <person name="Kazda M."/>
            <person name="Riedel C.U."/>
            <person name="Duerre P."/>
        </authorList>
    </citation>
    <scope>NUCLEOTIDE SEQUENCE</scope>
    <source>
        <strain evidence="13">TS8</strain>
    </source>
</reference>
<dbReference type="EMBL" id="CP109965">
    <property type="protein sequence ID" value="WAJ69258.1"/>
    <property type="molecule type" value="Genomic_DNA"/>
</dbReference>
<evidence type="ECO:0000256" key="8">
    <source>
        <dbReference type="ARBA" id="ARBA00022692"/>
    </source>
</evidence>
<comment type="function">
    <text evidence="1 12">Required for the export of heme to the periplasm for the biogenesis of c-type cytochromes.</text>
</comment>
<evidence type="ECO:0000256" key="4">
    <source>
        <dbReference type="ARBA" id="ARBA00016461"/>
    </source>
</evidence>
<evidence type="ECO:0000256" key="7">
    <source>
        <dbReference type="ARBA" id="ARBA00022519"/>
    </source>
</evidence>
<dbReference type="InterPro" id="IPR052075">
    <property type="entry name" value="Heme_exporter_D"/>
</dbReference>
<dbReference type="PANTHER" id="PTHR37531">
    <property type="entry name" value="HEME EXPORTER PROTEIN D"/>
    <property type="match status" value="1"/>
</dbReference>
<evidence type="ECO:0000256" key="2">
    <source>
        <dbReference type="ARBA" id="ARBA00004377"/>
    </source>
</evidence>
<keyword evidence="11 12" id="KW-0472">Membrane</keyword>
<keyword evidence="8 12" id="KW-0812">Transmembrane</keyword>
<evidence type="ECO:0000313" key="14">
    <source>
        <dbReference type="Proteomes" id="UP001163726"/>
    </source>
</evidence>
<keyword evidence="14" id="KW-1185">Reference proteome</keyword>
<evidence type="ECO:0000256" key="5">
    <source>
        <dbReference type="ARBA" id="ARBA00022448"/>
    </source>
</evidence>
<comment type="subcellular location">
    <subcellularLocation>
        <location evidence="2 12">Cell inner membrane</location>
        <topology evidence="2 12">Single-pass membrane protein</topology>
    </subcellularLocation>
</comment>
<evidence type="ECO:0000256" key="9">
    <source>
        <dbReference type="ARBA" id="ARBA00022748"/>
    </source>
</evidence>
<evidence type="ECO:0000313" key="13">
    <source>
        <dbReference type="EMBL" id="WAJ69258.1"/>
    </source>
</evidence>
<organism evidence="13 14">
    <name type="scientific">Catenovulum adriaticum</name>
    <dbReference type="NCBI Taxonomy" id="2984846"/>
    <lineage>
        <taxon>Bacteria</taxon>
        <taxon>Pseudomonadati</taxon>
        <taxon>Pseudomonadota</taxon>
        <taxon>Gammaproteobacteria</taxon>
        <taxon>Alteromonadales</taxon>
        <taxon>Alteromonadaceae</taxon>
        <taxon>Catenovulum</taxon>
    </lineage>
</organism>
<feature type="transmembrane region" description="Helical" evidence="12">
    <location>
        <begin position="16"/>
        <end position="37"/>
    </location>
</feature>
<evidence type="ECO:0000256" key="10">
    <source>
        <dbReference type="ARBA" id="ARBA00022989"/>
    </source>
</evidence>
<keyword evidence="10 12" id="KW-1133">Transmembrane helix</keyword>
<comment type="similarity">
    <text evidence="3 12">Belongs to the CcmD/CycX/HelD family.</text>
</comment>
<gene>
    <name evidence="13" type="primary">ccmD</name>
    <name evidence="13" type="ORF">OLW01_08670</name>
</gene>
<keyword evidence="9 12" id="KW-0201">Cytochrome c-type biogenesis</keyword>
<keyword evidence="7 12" id="KW-0997">Cell inner membrane</keyword>
<keyword evidence="5 12" id="KW-0813">Transport</keyword>
<evidence type="ECO:0000256" key="6">
    <source>
        <dbReference type="ARBA" id="ARBA00022475"/>
    </source>
</evidence>
<evidence type="ECO:0000256" key="3">
    <source>
        <dbReference type="ARBA" id="ARBA00008741"/>
    </source>
</evidence>
<evidence type="ECO:0000256" key="11">
    <source>
        <dbReference type="ARBA" id="ARBA00023136"/>
    </source>
</evidence>
<proteinExistence type="inferred from homology"/>
<sequence>MGAFESFCDFLQMNGYAFYVWLSYGLTLVCVIALLIWSKQQRKQVEHEIKQQELIKAARKHQVQSEMSL</sequence>
<dbReference type="NCBIfam" id="TIGR03141">
    <property type="entry name" value="cytochro_ccmD"/>
    <property type="match status" value="1"/>
</dbReference>
<dbReference type="PANTHER" id="PTHR37531:SF1">
    <property type="entry name" value="HEME EXPORTER PROTEIN D"/>
    <property type="match status" value="1"/>
</dbReference>
<name>A0ABY7AI33_9ALTE</name>
<dbReference type="Proteomes" id="UP001163726">
    <property type="component" value="Chromosome"/>
</dbReference>
<keyword evidence="6 12" id="KW-1003">Cell membrane</keyword>
<accession>A0ABY7AI33</accession>
<dbReference type="RefSeq" id="WP_268073450.1">
    <property type="nucleotide sequence ID" value="NZ_CP109965.1"/>
</dbReference>
<dbReference type="Pfam" id="PF04995">
    <property type="entry name" value="CcmD"/>
    <property type="match status" value="1"/>
</dbReference>
<dbReference type="InterPro" id="IPR007078">
    <property type="entry name" value="Haem_export_protD_CcmD"/>
</dbReference>